<name>A0A7N4PL09_SARHA</name>
<dbReference type="Gene3D" id="1.25.40.10">
    <property type="entry name" value="Tetratricopeptide repeat domain"/>
    <property type="match status" value="3"/>
</dbReference>
<dbReference type="Pfam" id="PF00515">
    <property type="entry name" value="TPR_1"/>
    <property type="match status" value="1"/>
</dbReference>
<dbReference type="Pfam" id="PF13374">
    <property type="entry name" value="TPR_10"/>
    <property type="match status" value="1"/>
</dbReference>
<keyword evidence="3 7" id="KW-0802">TPR repeat</keyword>
<dbReference type="KEGG" id="shr:100925641"/>
<feature type="coiled-coil region" evidence="8">
    <location>
        <begin position="60"/>
        <end position="91"/>
    </location>
</feature>
<reference evidence="9" key="2">
    <citation type="submission" date="2025-08" db="UniProtKB">
        <authorList>
            <consortium name="Ensembl"/>
        </authorList>
    </citation>
    <scope>IDENTIFICATION</scope>
</reference>
<feature type="repeat" description="TPR" evidence="7">
    <location>
        <begin position="434"/>
        <end position="467"/>
    </location>
</feature>
<dbReference type="FunFam" id="1.25.40.10:FF:000036">
    <property type="entry name" value="interferon-induced protein with tetratricopeptide repeats 5"/>
    <property type="match status" value="1"/>
</dbReference>
<evidence type="ECO:0000256" key="7">
    <source>
        <dbReference type="PROSITE-ProRule" id="PRU00339"/>
    </source>
</evidence>
<dbReference type="PANTHER" id="PTHR10271:SF28">
    <property type="entry name" value="INTERFERON-INDUCED PROTEIN WITH TETRATRICOPEPTIDE REPEATS 5"/>
    <property type="match status" value="1"/>
</dbReference>
<keyword evidence="10" id="KW-1185">Reference proteome</keyword>
<dbReference type="PROSITE" id="PS50005">
    <property type="entry name" value="TPR"/>
    <property type="match status" value="3"/>
</dbReference>
<evidence type="ECO:0000256" key="1">
    <source>
        <dbReference type="ARBA" id="ARBA00022588"/>
    </source>
</evidence>
<dbReference type="Proteomes" id="UP000007648">
    <property type="component" value="Unassembled WGS sequence"/>
</dbReference>
<comment type="similarity">
    <text evidence="6">Belongs to the IFIT family.</text>
</comment>
<dbReference type="InterPro" id="IPR019734">
    <property type="entry name" value="TPR_rpt"/>
</dbReference>
<dbReference type="GeneTree" id="ENSGT00950000182946"/>
<evidence type="ECO:0008006" key="11">
    <source>
        <dbReference type="Google" id="ProtNLM"/>
    </source>
</evidence>
<dbReference type="GO" id="GO:0051607">
    <property type="term" value="P:defense response to virus"/>
    <property type="evidence" value="ECO:0007669"/>
    <property type="project" value="UniProtKB-KW"/>
</dbReference>
<keyword evidence="2" id="KW-0677">Repeat</keyword>
<evidence type="ECO:0000256" key="5">
    <source>
        <dbReference type="ARBA" id="ARBA00023118"/>
    </source>
</evidence>
<reference evidence="9 10" key="1">
    <citation type="journal article" date="2011" name="Proc. Natl. Acad. Sci. U.S.A.">
        <title>Genetic diversity and population structure of the endangered marsupial Sarcophilus harrisii (Tasmanian devil).</title>
        <authorList>
            <person name="Miller W."/>
            <person name="Hayes V.M."/>
            <person name="Ratan A."/>
            <person name="Petersen D.C."/>
            <person name="Wittekindt N.E."/>
            <person name="Miller J."/>
            <person name="Walenz B."/>
            <person name="Knight J."/>
            <person name="Qi J."/>
            <person name="Zhao F."/>
            <person name="Wang Q."/>
            <person name="Bedoya-Reina O.C."/>
            <person name="Katiyar N."/>
            <person name="Tomsho L.P."/>
            <person name="Kasson L.M."/>
            <person name="Hardie R.A."/>
            <person name="Woodbridge P."/>
            <person name="Tindall E.A."/>
            <person name="Bertelsen M.F."/>
            <person name="Dixon D."/>
            <person name="Pyecroft S."/>
            <person name="Helgen K.M."/>
            <person name="Lesk A.M."/>
            <person name="Pringle T.H."/>
            <person name="Patterson N."/>
            <person name="Zhang Y."/>
            <person name="Kreiss A."/>
            <person name="Woods G.M."/>
            <person name="Jones M.E."/>
            <person name="Schuster S.C."/>
        </authorList>
    </citation>
    <scope>NUCLEOTIDE SEQUENCE [LARGE SCALE GENOMIC DNA]</scope>
</reference>
<evidence type="ECO:0000313" key="10">
    <source>
        <dbReference type="Proteomes" id="UP000007648"/>
    </source>
</evidence>
<evidence type="ECO:0000256" key="4">
    <source>
        <dbReference type="ARBA" id="ARBA00022859"/>
    </source>
</evidence>
<dbReference type="SUPFAM" id="SSF81901">
    <property type="entry name" value="HCP-like"/>
    <property type="match status" value="1"/>
</dbReference>
<evidence type="ECO:0000256" key="8">
    <source>
        <dbReference type="SAM" id="Coils"/>
    </source>
</evidence>
<dbReference type="GO" id="GO:0045087">
    <property type="term" value="P:innate immune response"/>
    <property type="evidence" value="ECO:0007669"/>
    <property type="project" value="UniProtKB-KW"/>
</dbReference>
<dbReference type="Pfam" id="PF13181">
    <property type="entry name" value="TPR_8"/>
    <property type="match status" value="2"/>
</dbReference>
<dbReference type="GO" id="GO:0005829">
    <property type="term" value="C:cytosol"/>
    <property type="evidence" value="ECO:0007669"/>
    <property type="project" value="TreeGrafter"/>
</dbReference>
<dbReference type="OMA" id="CEKGWSL"/>
<gene>
    <name evidence="9" type="primary">LOC100925641</name>
</gene>
<dbReference type="Ensembl" id="ENSSHAT00000037260.1">
    <property type="protein sequence ID" value="ENSSHAP00000040006.1"/>
    <property type="gene ID" value="ENSSHAG00000021228.1"/>
</dbReference>
<dbReference type="AlphaFoldDB" id="A0A7N4PL09"/>
<feature type="repeat" description="TPR" evidence="7">
    <location>
        <begin position="250"/>
        <end position="283"/>
    </location>
</feature>
<dbReference type="InParanoid" id="A0A7N4PL09"/>
<organism evidence="9 10">
    <name type="scientific">Sarcophilus harrisii</name>
    <name type="common">Tasmanian devil</name>
    <name type="synonym">Sarcophilus laniarius</name>
    <dbReference type="NCBI Taxonomy" id="9305"/>
    <lineage>
        <taxon>Eukaryota</taxon>
        <taxon>Metazoa</taxon>
        <taxon>Chordata</taxon>
        <taxon>Craniata</taxon>
        <taxon>Vertebrata</taxon>
        <taxon>Euteleostomi</taxon>
        <taxon>Mammalia</taxon>
        <taxon>Metatheria</taxon>
        <taxon>Dasyuromorphia</taxon>
        <taxon>Dasyuridae</taxon>
        <taxon>Sarcophilus</taxon>
    </lineage>
</organism>
<keyword evidence="1" id="KW-0399">Innate immunity</keyword>
<keyword evidence="4" id="KW-0391">Immunity</keyword>
<protein>
    <recommendedName>
        <fullName evidence="11">Interferon induced protein with tetratricopeptide repeats 5</fullName>
    </recommendedName>
</protein>
<dbReference type="SMART" id="SM00028">
    <property type="entry name" value="TPR"/>
    <property type="match status" value="6"/>
</dbReference>
<dbReference type="PANTHER" id="PTHR10271">
    <property type="entry name" value="INTERFERON-INDUCED PROTEIN WITH TETRATRICOPEPTIDE REPEATS"/>
    <property type="match status" value="1"/>
</dbReference>
<evidence type="ECO:0000256" key="6">
    <source>
        <dbReference type="ARBA" id="ARBA00038336"/>
    </source>
</evidence>
<dbReference type="InterPro" id="IPR011990">
    <property type="entry name" value="TPR-like_helical_dom_sf"/>
</dbReference>
<evidence type="ECO:0000256" key="2">
    <source>
        <dbReference type="ARBA" id="ARBA00022737"/>
    </source>
</evidence>
<evidence type="ECO:0000256" key="3">
    <source>
        <dbReference type="ARBA" id="ARBA00022803"/>
    </source>
</evidence>
<dbReference type="OrthoDB" id="10043504at2759"/>
<dbReference type="RefSeq" id="XP_012396064.1">
    <property type="nucleotide sequence ID" value="XM_012540610.2"/>
</dbReference>
<evidence type="ECO:0000313" key="9">
    <source>
        <dbReference type="Ensembl" id="ENSSHAP00000040006.1"/>
    </source>
</evidence>
<accession>A0A7N4PL09</accession>
<sequence>MSATPKQSLKCLLLRLDCHFTWNLQKEDIEVSDAEERIDDQLEYLTMKSKVTLFNLLAYVKHLKGQNEEALESLKNAEERIQEDYSNEVEKRSLVTWGNYAWIYYHLDRLTEAQTYLDKVQASCKKLQSPFPYKVELPEIECEKGWSLLKFGGRYYEKAKACFEKALESEPEHPEFNTGLAIVMYRMDDFEKDGYRCKSFSLNPLKKALRLNPKGTFVKVLLALKLQDIRENSEGEKYIKEALDQVESEPYVLRYAAKFYRREDQPERAIELLKKALKLVPTSAFLHHQMGLCYRKQMIQIKKATRHKPRGKDKQQVDKLIQTAIFHFETAIKQKSLFVYCYLDLAAMYGEAGQLGKAENFFQKALTIDHVREEEKQQGYFKYGRFLEFHRRDGELAMHHYLEAIKVKPTFCTTIVEALKNLALKRLKQNCLDVKSLGALGFIHKLNGEKKQAIEYYERALKEDPKNSDYISALIELRLSI</sequence>
<dbReference type="GeneID" id="100925641"/>
<dbReference type="GO" id="GO:0003723">
    <property type="term" value="F:RNA binding"/>
    <property type="evidence" value="ECO:0007669"/>
    <property type="project" value="TreeGrafter"/>
</dbReference>
<keyword evidence="8" id="KW-0175">Coiled coil</keyword>
<keyword evidence="5" id="KW-0051">Antiviral defense</keyword>
<proteinExistence type="inferred from homology"/>
<reference evidence="9" key="3">
    <citation type="submission" date="2025-09" db="UniProtKB">
        <authorList>
            <consortium name="Ensembl"/>
        </authorList>
    </citation>
    <scope>IDENTIFICATION</scope>
</reference>
<dbReference type="SUPFAM" id="SSF48452">
    <property type="entry name" value="TPR-like"/>
    <property type="match status" value="2"/>
</dbReference>
<feature type="repeat" description="TPR" evidence="7">
    <location>
        <begin position="339"/>
        <end position="372"/>
    </location>
</feature>